<keyword evidence="10" id="KW-1185">Reference proteome</keyword>
<dbReference type="RefSeq" id="WP_227308118.1">
    <property type="nucleotide sequence ID" value="NZ_JAESVA010000004.1"/>
</dbReference>
<dbReference type="PROSITE" id="PS50928">
    <property type="entry name" value="ABC_TM1"/>
    <property type="match status" value="1"/>
</dbReference>
<dbReference type="AlphaFoldDB" id="A0A964E4N4"/>
<feature type="transmembrane region" description="Helical" evidence="7">
    <location>
        <begin position="287"/>
        <end position="312"/>
    </location>
</feature>
<evidence type="ECO:0000256" key="4">
    <source>
        <dbReference type="ARBA" id="ARBA00022692"/>
    </source>
</evidence>
<dbReference type="PANTHER" id="PTHR43005">
    <property type="entry name" value="BLR7065 PROTEIN"/>
    <property type="match status" value="1"/>
</dbReference>
<proteinExistence type="inferred from homology"/>
<dbReference type="InterPro" id="IPR000515">
    <property type="entry name" value="MetI-like"/>
</dbReference>
<feature type="transmembrane region" description="Helical" evidence="7">
    <location>
        <begin position="33"/>
        <end position="55"/>
    </location>
</feature>
<evidence type="ECO:0000256" key="7">
    <source>
        <dbReference type="RuleBase" id="RU363032"/>
    </source>
</evidence>
<name>A0A964E4N4_9PROT</name>
<organism evidence="9 10">
    <name type="scientific">Acidisoma cellulosilyticum</name>
    <dbReference type="NCBI Taxonomy" id="2802395"/>
    <lineage>
        <taxon>Bacteria</taxon>
        <taxon>Pseudomonadati</taxon>
        <taxon>Pseudomonadota</taxon>
        <taxon>Alphaproteobacteria</taxon>
        <taxon>Acetobacterales</taxon>
        <taxon>Acidocellaceae</taxon>
        <taxon>Acidisoma</taxon>
    </lineage>
</organism>
<dbReference type="SUPFAM" id="SSF161098">
    <property type="entry name" value="MetI-like"/>
    <property type="match status" value="1"/>
</dbReference>
<keyword evidence="5 7" id="KW-1133">Transmembrane helix</keyword>
<dbReference type="InterPro" id="IPR035906">
    <property type="entry name" value="MetI-like_sf"/>
</dbReference>
<evidence type="ECO:0000256" key="6">
    <source>
        <dbReference type="ARBA" id="ARBA00023136"/>
    </source>
</evidence>
<dbReference type="PANTHER" id="PTHR43005:SF1">
    <property type="entry name" value="SPERMIDINE_PUTRESCINE TRANSPORT SYSTEM PERMEASE PROTEIN"/>
    <property type="match status" value="1"/>
</dbReference>
<reference evidence="9 10" key="1">
    <citation type="journal article" date="2021" name="Microorganisms">
        <title>Acidisoma silvae sp. nov. and Acidisomacellulosilytica sp. nov., Two Acidophilic Bacteria Isolated from Decaying Wood, Hydrolyzing Cellulose and Producing Poly-3-hydroxybutyrate.</title>
        <authorList>
            <person name="Mieszkin S."/>
            <person name="Pouder E."/>
            <person name="Uroz S."/>
            <person name="Simon-Colin C."/>
            <person name="Alain K."/>
        </authorList>
    </citation>
    <scope>NUCLEOTIDE SEQUENCE [LARGE SCALE GENOMIC DNA]</scope>
    <source>
        <strain evidence="9 10">HW T5.17</strain>
    </source>
</reference>
<evidence type="ECO:0000256" key="1">
    <source>
        <dbReference type="ARBA" id="ARBA00004651"/>
    </source>
</evidence>
<dbReference type="Pfam" id="PF00528">
    <property type="entry name" value="BPD_transp_1"/>
    <property type="match status" value="1"/>
</dbReference>
<keyword evidence="2 7" id="KW-0813">Transport</keyword>
<dbReference type="Gene3D" id="1.10.3720.10">
    <property type="entry name" value="MetI-like"/>
    <property type="match status" value="1"/>
</dbReference>
<evidence type="ECO:0000256" key="3">
    <source>
        <dbReference type="ARBA" id="ARBA00022475"/>
    </source>
</evidence>
<keyword evidence="4 7" id="KW-0812">Transmembrane</keyword>
<dbReference type="CDD" id="cd06261">
    <property type="entry name" value="TM_PBP2"/>
    <property type="match status" value="1"/>
</dbReference>
<feature type="domain" description="ABC transmembrane type-1" evidence="8">
    <location>
        <begin position="94"/>
        <end position="306"/>
    </location>
</feature>
<dbReference type="GO" id="GO:0005886">
    <property type="term" value="C:plasma membrane"/>
    <property type="evidence" value="ECO:0007669"/>
    <property type="project" value="UniProtKB-SubCell"/>
</dbReference>
<feature type="transmembrane region" description="Helical" evidence="7">
    <location>
        <begin position="127"/>
        <end position="151"/>
    </location>
</feature>
<dbReference type="Proteomes" id="UP000721844">
    <property type="component" value="Unassembled WGS sequence"/>
</dbReference>
<comment type="subcellular location">
    <subcellularLocation>
        <location evidence="1 7">Cell membrane</location>
        <topology evidence="1 7">Multi-pass membrane protein</topology>
    </subcellularLocation>
</comment>
<feature type="transmembrane region" description="Helical" evidence="7">
    <location>
        <begin position="239"/>
        <end position="261"/>
    </location>
</feature>
<feature type="transmembrane region" description="Helical" evidence="7">
    <location>
        <begin position="157"/>
        <end position="176"/>
    </location>
</feature>
<comment type="similarity">
    <text evidence="7">Belongs to the binding-protein-dependent transport system permease family.</text>
</comment>
<evidence type="ECO:0000313" key="9">
    <source>
        <dbReference type="EMBL" id="MCB8881447.1"/>
    </source>
</evidence>
<gene>
    <name evidence="9" type="ORF">ACELLULO517_14450</name>
</gene>
<sequence length="328" mass="36203">MGAVQSIARGQGIAQRAKTALAKTPRRRRRLPLIAWVFLVPVALLLLALVAYPLLNVVWESVHYVNLTNPTATGFSGFDNFETVFEDDNLLPALWNTVLWTVFSVGGEYVLGLASALALVGPIRGGAIFRACIIIPWLIPIVVAGLDWSWILAPDYGVLNLWLVHIGLLAHPVDWLGQLNTALPTVTLANVWRTFPFYTISFLAALQAVPPELHEAAALDGAPAWKRFWHISLPHLRPVTLTLVTLHVIWTAVNFDFIWVMTEGGPLNASTTLPILIYRYALQNFDVGAACALAGMMMSAMATMFFLYRYGFMGLVRARVRRLNAGDA</sequence>
<keyword evidence="3" id="KW-1003">Cell membrane</keyword>
<feature type="transmembrane region" description="Helical" evidence="7">
    <location>
        <begin position="98"/>
        <end position="120"/>
    </location>
</feature>
<keyword evidence="6 7" id="KW-0472">Membrane</keyword>
<accession>A0A964E4N4</accession>
<comment type="caution">
    <text evidence="9">The sequence shown here is derived from an EMBL/GenBank/DDBJ whole genome shotgun (WGS) entry which is preliminary data.</text>
</comment>
<evidence type="ECO:0000313" key="10">
    <source>
        <dbReference type="Proteomes" id="UP000721844"/>
    </source>
</evidence>
<dbReference type="EMBL" id="JAESVA010000004">
    <property type="protein sequence ID" value="MCB8881447.1"/>
    <property type="molecule type" value="Genomic_DNA"/>
</dbReference>
<protein>
    <submittedName>
        <fullName evidence="9">Sugar ABC transporter permease</fullName>
    </submittedName>
</protein>
<evidence type="ECO:0000256" key="5">
    <source>
        <dbReference type="ARBA" id="ARBA00022989"/>
    </source>
</evidence>
<evidence type="ECO:0000259" key="8">
    <source>
        <dbReference type="PROSITE" id="PS50928"/>
    </source>
</evidence>
<evidence type="ECO:0000256" key="2">
    <source>
        <dbReference type="ARBA" id="ARBA00022448"/>
    </source>
</evidence>
<dbReference type="GO" id="GO:0055085">
    <property type="term" value="P:transmembrane transport"/>
    <property type="evidence" value="ECO:0007669"/>
    <property type="project" value="InterPro"/>
</dbReference>